<dbReference type="InterPro" id="IPR026889">
    <property type="entry name" value="Zn_Tnp"/>
</dbReference>
<evidence type="ECO:0000256" key="1">
    <source>
        <dbReference type="SAM" id="Phobius"/>
    </source>
</evidence>
<accession>A0A2T3FJH5</accession>
<dbReference type="GO" id="GO:0004803">
    <property type="term" value="F:transposase activity"/>
    <property type="evidence" value="ECO:0007669"/>
    <property type="project" value="InterPro"/>
</dbReference>
<feature type="domain" description="Transposase IS801/IS1294" evidence="2">
    <location>
        <begin position="202"/>
        <end position="359"/>
    </location>
</feature>
<keyword evidence="5" id="KW-1185">Reference proteome</keyword>
<dbReference type="Pfam" id="PF14319">
    <property type="entry name" value="Zn_Tnp_IS91"/>
    <property type="match status" value="1"/>
</dbReference>
<protein>
    <submittedName>
        <fullName evidence="4">IS91 family transposase</fullName>
    </submittedName>
</protein>
<dbReference type="Proteomes" id="UP000241201">
    <property type="component" value="Unassembled WGS sequence"/>
</dbReference>
<name>A0A2T3FJH5_9FIRM</name>
<reference evidence="5" key="1">
    <citation type="submission" date="2018-03" db="EMBL/GenBank/DDBJ databases">
        <title>Lachnoclostridium SNUG30370 gen.nov., sp.nov., isolated from human faeces.</title>
        <authorList>
            <person name="Seo B."/>
            <person name="Jeon K."/>
            <person name="Ko G."/>
        </authorList>
    </citation>
    <scope>NUCLEOTIDE SEQUENCE [LARGE SCALE GENOMIC DNA]</scope>
    <source>
        <strain evidence="5">SNUG30370</strain>
    </source>
</reference>
<dbReference type="PANTHER" id="PTHR37023">
    <property type="entry name" value="TRANSPOSASE"/>
    <property type="match status" value="1"/>
</dbReference>
<evidence type="ECO:0000259" key="3">
    <source>
        <dbReference type="Pfam" id="PF14319"/>
    </source>
</evidence>
<sequence>MKIITFFFKMLVGDFMIDDTNYADCLTLYNFNHVDKIKGKESFSYIFNDNINYIRSLYNRGKIRNITYDTIQKTILCGSIYLGYDLFVCPHCGNESIVPHKCHSKLCTSCGTKEAKLRAAHISSIALDAKHRHIVFTIPDLLRGYFIKDRSLLNLLFIAARNTLACIFNDAKYRKIKKKKIYLKKNKCPYSYKNDRNKIVFGSVLTLHTFGRDLKWNPHIHCLVCEEAFDTKKNKMKNFSFISYEKLRKTWMYQVLDLLSKQKLKHFRYLKQRFYDELVNGFYVYATMTTIMLMIASITTSRPPMAENRIIKYEDDKKMIRWWYNRHEDEKYIEVYESVENFINNLILHCPDENFKMVR</sequence>
<keyword evidence="1" id="KW-0812">Transmembrane</keyword>
<dbReference type="EMBL" id="PYLP01000051">
    <property type="protein sequence ID" value="PST35390.1"/>
    <property type="molecule type" value="Genomic_DNA"/>
</dbReference>
<evidence type="ECO:0000313" key="5">
    <source>
        <dbReference type="Proteomes" id="UP000241201"/>
    </source>
</evidence>
<proteinExistence type="predicted"/>
<evidence type="ECO:0000313" key="4">
    <source>
        <dbReference type="EMBL" id="PST35390.1"/>
    </source>
</evidence>
<gene>
    <name evidence="4" type="ORF">C7U55_13370</name>
</gene>
<dbReference type="GO" id="GO:0003677">
    <property type="term" value="F:DNA binding"/>
    <property type="evidence" value="ECO:0007669"/>
    <property type="project" value="InterPro"/>
</dbReference>
<feature type="transmembrane region" description="Helical" evidence="1">
    <location>
        <begin position="282"/>
        <end position="300"/>
    </location>
</feature>
<keyword evidence="1" id="KW-1133">Transmembrane helix</keyword>
<organism evidence="4 5">
    <name type="scientific">Faecalibacillus faecis</name>
    <dbReference type="NCBI Taxonomy" id="1982628"/>
    <lineage>
        <taxon>Bacteria</taxon>
        <taxon>Bacillati</taxon>
        <taxon>Bacillota</taxon>
        <taxon>Erysipelotrichia</taxon>
        <taxon>Erysipelotrichales</taxon>
        <taxon>Coprobacillaceae</taxon>
        <taxon>Faecalibacillus</taxon>
    </lineage>
</organism>
<dbReference type="AlphaFoldDB" id="A0A2T3FJH5"/>
<keyword evidence="1" id="KW-0472">Membrane</keyword>
<dbReference type="GO" id="GO:0006313">
    <property type="term" value="P:DNA transposition"/>
    <property type="evidence" value="ECO:0007669"/>
    <property type="project" value="InterPro"/>
</dbReference>
<evidence type="ECO:0000259" key="2">
    <source>
        <dbReference type="Pfam" id="PF04986"/>
    </source>
</evidence>
<feature type="domain" description="Transposase zinc-binding" evidence="3">
    <location>
        <begin position="56"/>
        <end position="138"/>
    </location>
</feature>
<comment type="caution">
    <text evidence="4">The sequence shown here is derived from an EMBL/GenBank/DDBJ whole genome shotgun (WGS) entry which is preliminary data.</text>
</comment>
<dbReference type="Pfam" id="PF04986">
    <property type="entry name" value="Y2_Tnp"/>
    <property type="match status" value="1"/>
</dbReference>
<dbReference type="PANTHER" id="PTHR37023:SF1">
    <property type="entry name" value="ISSOD25 TRANSPOSASE TNPA_ISSOD25"/>
    <property type="match status" value="1"/>
</dbReference>
<dbReference type="InterPro" id="IPR007069">
    <property type="entry name" value="Transposase_32"/>
</dbReference>